<dbReference type="GO" id="GO:0005737">
    <property type="term" value="C:cytoplasm"/>
    <property type="evidence" value="ECO:0007669"/>
    <property type="project" value="TreeGrafter"/>
</dbReference>
<dbReference type="PANTHER" id="PTHR11999:SF165">
    <property type="entry name" value="DECARBOXYLASE, PUTATIVE (AFU_ORTHOLOGUE AFUA_2G04980)-RELATED"/>
    <property type="match status" value="1"/>
</dbReference>
<dbReference type="InterPro" id="IPR015422">
    <property type="entry name" value="PyrdxlP-dep_Trfase_small"/>
</dbReference>
<dbReference type="Gene3D" id="3.40.640.10">
    <property type="entry name" value="Type I PLP-dependent aspartate aminotransferase-like (Major domain)"/>
    <property type="match status" value="1"/>
</dbReference>
<dbReference type="AlphaFoldDB" id="A0A8H6Z173"/>
<feature type="modified residue" description="N6-(pyridoxal phosphate)lysine" evidence="5">
    <location>
        <position position="317"/>
    </location>
</feature>
<dbReference type="Proteomes" id="UP000620124">
    <property type="component" value="Unassembled WGS sequence"/>
</dbReference>
<comment type="similarity">
    <text evidence="2 6">Belongs to the group II decarboxylase family.</text>
</comment>
<evidence type="ECO:0000256" key="4">
    <source>
        <dbReference type="ARBA" id="ARBA00023239"/>
    </source>
</evidence>
<evidence type="ECO:0000256" key="5">
    <source>
        <dbReference type="PIRSR" id="PIRSR602129-50"/>
    </source>
</evidence>
<dbReference type="PANTHER" id="PTHR11999">
    <property type="entry name" value="GROUP II PYRIDOXAL-5-PHOSPHATE DECARBOXYLASE"/>
    <property type="match status" value="1"/>
</dbReference>
<evidence type="ECO:0000256" key="2">
    <source>
        <dbReference type="ARBA" id="ARBA00009533"/>
    </source>
</evidence>
<dbReference type="Pfam" id="PF00282">
    <property type="entry name" value="Pyridoxal_deC"/>
    <property type="match status" value="1"/>
</dbReference>
<dbReference type="InterPro" id="IPR015424">
    <property type="entry name" value="PyrdxlP-dep_Trfase"/>
</dbReference>
<dbReference type="EMBL" id="JACAZI010000002">
    <property type="protein sequence ID" value="KAF7368957.1"/>
    <property type="molecule type" value="Genomic_DNA"/>
</dbReference>
<organism evidence="7 8">
    <name type="scientific">Mycena venus</name>
    <dbReference type="NCBI Taxonomy" id="2733690"/>
    <lineage>
        <taxon>Eukaryota</taxon>
        <taxon>Fungi</taxon>
        <taxon>Dikarya</taxon>
        <taxon>Basidiomycota</taxon>
        <taxon>Agaricomycotina</taxon>
        <taxon>Agaricomycetes</taxon>
        <taxon>Agaricomycetidae</taxon>
        <taxon>Agaricales</taxon>
        <taxon>Marasmiineae</taxon>
        <taxon>Mycenaceae</taxon>
        <taxon>Mycena</taxon>
    </lineage>
</organism>
<dbReference type="InterPro" id="IPR002129">
    <property type="entry name" value="PyrdxlP-dep_de-COase"/>
</dbReference>
<keyword evidence="4 6" id="KW-0456">Lyase</keyword>
<dbReference type="GO" id="GO:0019752">
    <property type="term" value="P:carboxylic acid metabolic process"/>
    <property type="evidence" value="ECO:0007669"/>
    <property type="project" value="InterPro"/>
</dbReference>
<dbReference type="SUPFAM" id="SSF53383">
    <property type="entry name" value="PLP-dependent transferases"/>
    <property type="match status" value="1"/>
</dbReference>
<dbReference type="GO" id="GO:0030170">
    <property type="term" value="F:pyridoxal phosphate binding"/>
    <property type="evidence" value="ECO:0007669"/>
    <property type="project" value="InterPro"/>
</dbReference>
<dbReference type="InterPro" id="IPR015421">
    <property type="entry name" value="PyrdxlP-dep_Trfase_major"/>
</dbReference>
<evidence type="ECO:0000313" key="8">
    <source>
        <dbReference type="Proteomes" id="UP000620124"/>
    </source>
</evidence>
<dbReference type="OrthoDB" id="2161780at2759"/>
<comment type="caution">
    <text evidence="7">The sequence shown here is derived from an EMBL/GenBank/DDBJ whole genome shotgun (WGS) entry which is preliminary data.</text>
</comment>
<evidence type="ECO:0000256" key="6">
    <source>
        <dbReference type="RuleBase" id="RU000382"/>
    </source>
</evidence>
<name>A0A8H6Z173_9AGAR</name>
<keyword evidence="8" id="KW-1185">Reference proteome</keyword>
<evidence type="ECO:0000256" key="3">
    <source>
        <dbReference type="ARBA" id="ARBA00022898"/>
    </source>
</evidence>
<keyword evidence="3 5" id="KW-0663">Pyridoxal phosphate</keyword>
<comment type="cofactor">
    <cofactor evidence="1 5 6">
        <name>pyridoxal 5'-phosphate</name>
        <dbReference type="ChEBI" id="CHEBI:597326"/>
    </cofactor>
</comment>
<sequence>MPLSLNEFIATIDSRKVESQNALPPIEAIAHAEASLPVSLPDTGMGLENLKQHLLDDIVPGLNRPNSSSNYYGFIIGGSTDASMFADYIVSGFDQNVQVYTPKEAIGGTVENAALRLLQQLLRIDEADFPGRIFTTGATASNILGLALGREFAVAAAGRRRSPPSSPSVAQLGVLQACLQARVRKIQVLTTLPHSSLYKAASIVGLGINSVVSLPLSPEEPWRFDLDALERKLSDSDGVAHIISISAGEVNTGRFATSSEEMIHIRALADKYGAWIHVDGAFGLQARVLLPSESHKSIVDGIHSIHLADSLTGDAHKLLNVPYDCGFFLTRHLALQQAVFQNGASVIPDTAEIPSAHNLAMENSRRLRALPMYASLLAYGRTWHRTLLERQIELARAIAAYILASESYELLPKNSDLKDVYMIVFFRARSVALNDGLASKLNASRVIYVSGSQWDGAPATRLAVSTWRVDVERDTARVVTELERVARGSEH</sequence>
<accession>A0A8H6Z173</accession>
<evidence type="ECO:0000313" key="7">
    <source>
        <dbReference type="EMBL" id="KAF7368957.1"/>
    </source>
</evidence>
<gene>
    <name evidence="7" type="ORF">MVEN_00222000</name>
</gene>
<evidence type="ECO:0008006" key="9">
    <source>
        <dbReference type="Google" id="ProtNLM"/>
    </source>
</evidence>
<dbReference type="GO" id="GO:0016831">
    <property type="term" value="F:carboxy-lyase activity"/>
    <property type="evidence" value="ECO:0007669"/>
    <property type="project" value="TreeGrafter"/>
</dbReference>
<dbReference type="Gene3D" id="3.90.1150.10">
    <property type="entry name" value="Aspartate Aminotransferase, domain 1"/>
    <property type="match status" value="1"/>
</dbReference>
<reference evidence="7" key="1">
    <citation type="submission" date="2020-05" db="EMBL/GenBank/DDBJ databases">
        <title>Mycena genomes resolve the evolution of fungal bioluminescence.</title>
        <authorList>
            <person name="Tsai I.J."/>
        </authorList>
    </citation>
    <scope>NUCLEOTIDE SEQUENCE</scope>
    <source>
        <strain evidence="7">CCC161011</strain>
    </source>
</reference>
<evidence type="ECO:0000256" key="1">
    <source>
        <dbReference type="ARBA" id="ARBA00001933"/>
    </source>
</evidence>
<protein>
    <recommendedName>
        <fullName evidence="9">Tyrosine decarboxylase</fullName>
    </recommendedName>
</protein>
<proteinExistence type="inferred from homology"/>
<dbReference type="InterPro" id="IPR010977">
    <property type="entry name" value="Aromatic_deC"/>
</dbReference>